<proteinExistence type="predicted"/>
<dbReference type="InterPro" id="IPR051472">
    <property type="entry name" value="T3SS_Stator/FliH"/>
</dbReference>
<gene>
    <name evidence="3" type="ORF">SAMN05192530_102213</name>
</gene>
<dbReference type="PANTHER" id="PTHR34982">
    <property type="entry name" value="YOP PROTEINS TRANSLOCATION PROTEIN L"/>
    <property type="match status" value="1"/>
</dbReference>
<dbReference type="InterPro" id="IPR010586">
    <property type="entry name" value="T3SS_stator_protein"/>
</dbReference>
<evidence type="ECO:0000313" key="4">
    <source>
        <dbReference type="Proteomes" id="UP000198793"/>
    </source>
</evidence>
<dbReference type="GO" id="GO:0015031">
    <property type="term" value="P:protein transport"/>
    <property type="evidence" value="ECO:0007669"/>
    <property type="project" value="UniProtKB-KW"/>
</dbReference>
<sequence>MVGTYRLAEFGFRLASGAHLLRRADVETLETAVALVAAAEQRAAAIEASAADAFEAERRRGYEDGLAAARLEATERLLAESLTLDQRLDEVEGELADLVMQGVRKLVAEFDERAKAESMMRAALAQMRREKKAELRVSRAQLGELRAVAERVRAEFPELQLVDVLGDDTLQSPNVVVETAIGRVEGDLGRAVGDLERALRGVGALRAQAREEAR</sequence>
<dbReference type="PANTHER" id="PTHR34982:SF4">
    <property type="entry name" value="TYPE 3 SECRETION SYSTEM STATOR PROTEIN"/>
    <property type="match status" value="1"/>
</dbReference>
<evidence type="ECO:0000256" key="1">
    <source>
        <dbReference type="ARBA" id="ARBA00022448"/>
    </source>
</evidence>
<protein>
    <submittedName>
        <fullName evidence="3">Type III secretion protein L</fullName>
    </submittedName>
</protein>
<evidence type="ECO:0000256" key="2">
    <source>
        <dbReference type="ARBA" id="ARBA00022927"/>
    </source>
</evidence>
<reference evidence="3 4" key="1">
    <citation type="submission" date="2016-10" db="EMBL/GenBank/DDBJ databases">
        <authorList>
            <person name="de Groot N.N."/>
        </authorList>
    </citation>
    <scope>NUCLEOTIDE SEQUENCE [LARGE SCALE GENOMIC DNA]</scope>
    <source>
        <strain evidence="4">L7-484,KACC 16230,DSM 25025</strain>
    </source>
</reference>
<evidence type="ECO:0000313" key="3">
    <source>
        <dbReference type="EMBL" id="SDN85652.1"/>
    </source>
</evidence>
<dbReference type="AlphaFoldDB" id="A0A1H0ETF0"/>
<dbReference type="Pfam" id="PF06635">
    <property type="entry name" value="T3SS_SCTL"/>
    <property type="match status" value="1"/>
</dbReference>
<dbReference type="STRING" id="1166073.SAMN05192530_102213"/>
<keyword evidence="4" id="KW-1185">Reference proteome</keyword>
<name>A0A1H0ETF0_9HYPH</name>
<keyword evidence="1" id="KW-0813">Transport</keyword>
<accession>A0A1H0ETF0</accession>
<dbReference type="RefSeq" id="WP_090670201.1">
    <property type="nucleotide sequence ID" value="NZ_FNIT01000002.1"/>
</dbReference>
<dbReference type="Proteomes" id="UP000198793">
    <property type="component" value="Unassembled WGS sequence"/>
</dbReference>
<dbReference type="GO" id="GO:0005829">
    <property type="term" value="C:cytosol"/>
    <property type="evidence" value="ECO:0007669"/>
    <property type="project" value="TreeGrafter"/>
</dbReference>
<keyword evidence="2" id="KW-0653">Protein transport</keyword>
<organism evidence="3 4">
    <name type="scientific">Aureimonas jatrophae</name>
    <dbReference type="NCBI Taxonomy" id="1166073"/>
    <lineage>
        <taxon>Bacteria</taxon>
        <taxon>Pseudomonadati</taxon>
        <taxon>Pseudomonadota</taxon>
        <taxon>Alphaproteobacteria</taxon>
        <taxon>Hyphomicrobiales</taxon>
        <taxon>Aurantimonadaceae</taxon>
        <taxon>Aureimonas</taxon>
    </lineage>
</organism>
<dbReference type="EMBL" id="FNIT01000002">
    <property type="protein sequence ID" value="SDN85652.1"/>
    <property type="molecule type" value="Genomic_DNA"/>
</dbReference>